<evidence type="ECO:0000313" key="2">
    <source>
        <dbReference type="EMBL" id="MDX8153784.1"/>
    </source>
</evidence>
<accession>A0ABU4VRP7</accession>
<dbReference type="EMBL" id="JAXAVX010000020">
    <property type="protein sequence ID" value="MDX8153784.1"/>
    <property type="molecule type" value="Genomic_DNA"/>
</dbReference>
<sequence>MTPAAHPGGGPTFVVGAGPSGLAAAWRLQRAGRPVVVLERGDRVGGQIRTHREDGFLMEQGSTVLATAYRDVFRLLAEADLLDELVPSGSVIGFVKDHVVHNLRSEALFRDGLSTRLVSRREKLALVRLGIDNLRLRRSMSYEDLSLAGAHDVETPADYCRRHRGLGGDVYEYLVDSTVRGVLATRGDRISVLEFFFMINNVLGSRLHAFREGWSTFPQRLARDLDVRLGAEVREVVPTAQGGVRVSWSDADGDHVEEGAAAVVSARADTIPDLVPTLAEADAAFLRSVVYSYVVAANYALSAPPPDQPALIIQVPRAEAPGLVGVTLEHNKTTNRVPPGKGLACLLSSTELAEELMDADDDAVNDALLPLAEQFLPGLTSSVERAWIRRWHPVIVYSRPGYYREAGAFLRRQDPRSPIQVAGSFASSSNINTAVASGERSARRLLGGA</sequence>
<dbReference type="InterPro" id="IPR050464">
    <property type="entry name" value="Zeta_carotene_desat/Oxidored"/>
</dbReference>
<dbReference type="PRINTS" id="PR00419">
    <property type="entry name" value="ADXRDTASE"/>
</dbReference>
<dbReference type="Pfam" id="PF01593">
    <property type="entry name" value="Amino_oxidase"/>
    <property type="match status" value="1"/>
</dbReference>
<dbReference type="Gene3D" id="3.50.50.60">
    <property type="entry name" value="FAD/NAD(P)-binding domain"/>
    <property type="match status" value="1"/>
</dbReference>
<dbReference type="Gene3D" id="3.90.660.20">
    <property type="entry name" value="Protoporphyrinogen oxidase, mitochondrial, domain 2"/>
    <property type="match status" value="1"/>
</dbReference>
<dbReference type="InterPro" id="IPR036188">
    <property type="entry name" value="FAD/NAD-bd_sf"/>
</dbReference>
<dbReference type="PANTHER" id="PTHR42923">
    <property type="entry name" value="PROTOPORPHYRINOGEN OXIDASE"/>
    <property type="match status" value="1"/>
</dbReference>
<evidence type="ECO:0000259" key="1">
    <source>
        <dbReference type="Pfam" id="PF01593"/>
    </source>
</evidence>
<gene>
    <name evidence="2" type="ORF">SK069_19460</name>
</gene>
<proteinExistence type="predicted"/>
<evidence type="ECO:0000313" key="3">
    <source>
        <dbReference type="Proteomes" id="UP001277761"/>
    </source>
</evidence>
<comment type="caution">
    <text evidence="2">The sequence shown here is derived from an EMBL/GenBank/DDBJ whole genome shotgun (WGS) entry which is preliminary data.</text>
</comment>
<reference evidence="2 3" key="1">
    <citation type="submission" date="2023-11" db="EMBL/GenBank/DDBJ databases">
        <authorList>
            <person name="Xu M."/>
            <person name="Jiang T."/>
        </authorList>
    </citation>
    <scope>NUCLEOTIDE SEQUENCE [LARGE SCALE GENOMIC DNA]</scope>
    <source>
        <strain evidence="2 3">SD</strain>
    </source>
</reference>
<dbReference type="PANTHER" id="PTHR42923:SF3">
    <property type="entry name" value="PROTOPORPHYRINOGEN OXIDASE"/>
    <property type="match status" value="1"/>
</dbReference>
<dbReference type="InterPro" id="IPR002937">
    <property type="entry name" value="Amino_oxidase"/>
</dbReference>
<name>A0ABU4VRP7_9ACTN</name>
<dbReference type="Gene3D" id="1.10.3110.10">
    <property type="entry name" value="protoporphyrinogen ix oxidase, domain 3"/>
    <property type="match status" value="1"/>
</dbReference>
<organism evidence="2 3">
    <name type="scientific">Patulibacter brassicae</name>
    <dbReference type="NCBI Taxonomy" id="1705717"/>
    <lineage>
        <taxon>Bacteria</taxon>
        <taxon>Bacillati</taxon>
        <taxon>Actinomycetota</taxon>
        <taxon>Thermoleophilia</taxon>
        <taxon>Solirubrobacterales</taxon>
        <taxon>Patulibacteraceae</taxon>
        <taxon>Patulibacter</taxon>
    </lineage>
</organism>
<feature type="domain" description="Amine oxidase" evidence="1">
    <location>
        <begin position="20"/>
        <end position="446"/>
    </location>
</feature>
<dbReference type="GO" id="GO:0016491">
    <property type="term" value="F:oxidoreductase activity"/>
    <property type="evidence" value="ECO:0007669"/>
    <property type="project" value="UniProtKB-KW"/>
</dbReference>
<keyword evidence="3" id="KW-1185">Reference proteome</keyword>
<dbReference type="RefSeq" id="WP_319955933.1">
    <property type="nucleotide sequence ID" value="NZ_JAXAVX010000020.1"/>
</dbReference>
<protein>
    <submittedName>
        <fullName evidence="2">NAD(P)/FAD-dependent oxidoreductase</fullName>
        <ecNumber evidence="2">1.-.-.-</ecNumber>
    </submittedName>
</protein>
<keyword evidence="2" id="KW-0560">Oxidoreductase</keyword>
<dbReference type="Proteomes" id="UP001277761">
    <property type="component" value="Unassembled WGS sequence"/>
</dbReference>
<dbReference type="EC" id="1.-.-.-" evidence="2"/>
<dbReference type="SUPFAM" id="SSF51905">
    <property type="entry name" value="FAD/NAD(P)-binding domain"/>
    <property type="match status" value="1"/>
</dbReference>